<dbReference type="EMBL" id="GL349465">
    <property type="protein sequence ID" value="KNC51149.1"/>
    <property type="molecule type" value="Genomic_DNA"/>
</dbReference>
<evidence type="ECO:0000313" key="4">
    <source>
        <dbReference type="Proteomes" id="UP000054408"/>
    </source>
</evidence>
<proteinExistence type="predicted"/>
<feature type="compositionally biased region" description="Basic and acidic residues" evidence="2">
    <location>
        <begin position="423"/>
        <end position="444"/>
    </location>
</feature>
<reference evidence="3 4" key="1">
    <citation type="submission" date="2010-05" db="EMBL/GenBank/DDBJ databases">
        <title>The Genome Sequence of Thecamonas trahens ATCC 50062.</title>
        <authorList>
            <consortium name="The Broad Institute Genome Sequencing Platform"/>
            <person name="Russ C."/>
            <person name="Cuomo C."/>
            <person name="Shea T."/>
            <person name="Young S.K."/>
            <person name="Zeng Q."/>
            <person name="Koehrsen M."/>
            <person name="Haas B."/>
            <person name="Borodovsky M."/>
            <person name="Guigo R."/>
            <person name="Alvarado L."/>
            <person name="Berlin A."/>
            <person name="Bochicchio J."/>
            <person name="Borenstein D."/>
            <person name="Chapman S."/>
            <person name="Chen Z."/>
            <person name="Freedman E."/>
            <person name="Gellesch M."/>
            <person name="Goldberg J."/>
            <person name="Griggs A."/>
            <person name="Gujja S."/>
            <person name="Heilman E."/>
            <person name="Heiman D."/>
            <person name="Hepburn T."/>
            <person name="Howarth C."/>
            <person name="Jen D."/>
            <person name="Larson L."/>
            <person name="Mehta T."/>
            <person name="Park D."/>
            <person name="Pearson M."/>
            <person name="Roberts A."/>
            <person name="Saif S."/>
            <person name="Shenoy N."/>
            <person name="Sisk P."/>
            <person name="Stolte C."/>
            <person name="Sykes S."/>
            <person name="Thomson T."/>
            <person name="Walk T."/>
            <person name="White J."/>
            <person name="Yandava C."/>
            <person name="Burger G."/>
            <person name="Gray M.W."/>
            <person name="Holland P.W.H."/>
            <person name="King N."/>
            <person name="Lang F.B.F."/>
            <person name="Roger A.J."/>
            <person name="Ruiz-Trillo I."/>
            <person name="Lander E."/>
            <person name="Nusbaum C."/>
        </authorList>
    </citation>
    <scope>NUCLEOTIDE SEQUENCE [LARGE SCALE GENOMIC DNA]</scope>
    <source>
        <strain evidence="3 4">ATCC 50062</strain>
    </source>
</reference>
<accession>A0A0L0DFS7</accession>
<dbReference type="AlphaFoldDB" id="A0A0L0DFS7"/>
<feature type="region of interest" description="Disordered" evidence="2">
    <location>
        <begin position="419"/>
        <end position="444"/>
    </location>
</feature>
<dbReference type="GeneID" id="25565645"/>
<evidence type="ECO:0000256" key="1">
    <source>
        <dbReference type="SAM" id="Coils"/>
    </source>
</evidence>
<organism evidence="3 4">
    <name type="scientific">Thecamonas trahens ATCC 50062</name>
    <dbReference type="NCBI Taxonomy" id="461836"/>
    <lineage>
        <taxon>Eukaryota</taxon>
        <taxon>Apusozoa</taxon>
        <taxon>Apusomonadida</taxon>
        <taxon>Apusomonadidae</taxon>
        <taxon>Thecamonas</taxon>
    </lineage>
</organism>
<sequence length="444" mass="47283">MTHRPAQYASFLPRVVGRAAVIGPAVAAEPDLARLTTDDLVSRLLVTNETLRTANDRLTAELDMAQKSAGTAERAKAALARLAADYERRRPKAQKKAQAQAKTKAKSRRVGAVDRVADNPDSETSAVVSSGSDGSRTGEGNARTIHDANRRPPSIISRLSDSFTLEPVREVSGILEEGGEAAAAEAVGGAKTTGRLMSRSNFSRSKTWSQALVADDNHRSSSQETTRPESNQGSGSSSSCTSSTSASYSYHSYEESYEASGAEETVMVMPSVSAATTGANSIVSGGGGVSPEALAEVQEALERVQGERDSLRLRYESVLAHYENAYKQLSEMQRKLREAEMREQAKADNFRIRLGAMEARASAGRRMSISIGSTSRTGLPSLTSLPPLSARSQRSAEEACGGEGTEMTAAEMTAAMTEAATEANDRADRLSSENARLEGEVTYC</sequence>
<gene>
    <name evidence="3" type="ORF">AMSG_06499</name>
</gene>
<protein>
    <submittedName>
        <fullName evidence="3">Uncharacterized protein</fullName>
    </submittedName>
</protein>
<feature type="coiled-coil region" evidence="1">
    <location>
        <begin position="294"/>
        <end position="349"/>
    </location>
</feature>
<feature type="region of interest" description="Disordered" evidence="2">
    <location>
        <begin position="371"/>
        <end position="404"/>
    </location>
</feature>
<keyword evidence="1" id="KW-0175">Coiled coil</keyword>
<feature type="compositionally biased region" description="Low complexity" evidence="2">
    <location>
        <begin position="233"/>
        <end position="245"/>
    </location>
</feature>
<dbReference type="RefSeq" id="XP_013756351.1">
    <property type="nucleotide sequence ID" value="XM_013900897.1"/>
</dbReference>
<feature type="region of interest" description="Disordered" evidence="2">
    <location>
        <begin position="87"/>
        <end position="158"/>
    </location>
</feature>
<evidence type="ECO:0000256" key="2">
    <source>
        <dbReference type="SAM" id="MobiDB-lite"/>
    </source>
</evidence>
<feature type="compositionally biased region" description="Low complexity" evidence="2">
    <location>
        <begin position="372"/>
        <end position="392"/>
    </location>
</feature>
<keyword evidence="4" id="KW-1185">Reference proteome</keyword>
<feature type="compositionally biased region" description="Polar residues" evidence="2">
    <location>
        <begin position="122"/>
        <end position="135"/>
    </location>
</feature>
<evidence type="ECO:0000313" key="3">
    <source>
        <dbReference type="EMBL" id="KNC51149.1"/>
    </source>
</evidence>
<feature type="region of interest" description="Disordered" evidence="2">
    <location>
        <begin position="201"/>
        <end position="245"/>
    </location>
</feature>
<feature type="coiled-coil region" evidence="1">
    <location>
        <begin position="48"/>
        <end position="75"/>
    </location>
</feature>
<name>A0A0L0DFS7_THETB</name>
<dbReference type="Proteomes" id="UP000054408">
    <property type="component" value="Unassembled WGS sequence"/>
</dbReference>
<feature type="compositionally biased region" description="Polar residues" evidence="2">
    <location>
        <begin position="201"/>
        <end position="210"/>
    </location>
</feature>
<feature type="compositionally biased region" description="Polar residues" evidence="2">
    <location>
        <begin position="222"/>
        <end position="232"/>
    </location>
</feature>